<dbReference type="PANTHER" id="PTHR38445">
    <property type="entry name" value="HTH-TYPE TRANSCRIPTIONAL REPRESSOR YTRA"/>
    <property type="match status" value="1"/>
</dbReference>
<dbReference type="Pfam" id="PF00392">
    <property type="entry name" value="GntR"/>
    <property type="match status" value="1"/>
</dbReference>
<organism evidence="5 6">
    <name type="scientific">Ornithinimicrobium ciconiae</name>
    <dbReference type="NCBI Taxonomy" id="2594265"/>
    <lineage>
        <taxon>Bacteria</taxon>
        <taxon>Bacillati</taxon>
        <taxon>Actinomycetota</taxon>
        <taxon>Actinomycetes</taxon>
        <taxon>Micrococcales</taxon>
        <taxon>Ornithinimicrobiaceae</taxon>
        <taxon>Ornithinimicrobium</taxon>
    </lineage>
</organism>
<dbReference type="SMART" id="SM00345">
    <property type="entry name" value="HTH_GNTR"/>
    <property type="match status" value="1"/>
</dbReference>
<keyword evidence="2" id="KW-0238">DNA-binding</keyword>
<evidence type="ECO:0000259" key="4">
    <source>
        <dbReference type="PROSITE" id="PS50949"/>
    </source>
</evidence>
<keyword evidence="3" id="KW-0804">Transcription</keyword>
<dbReference type="InterPro" id="IPR000524">
    <property type="entry name" value="Tscrpt_reg_HTH_GntR"/>
</dbReference>
<dbReference type="GO" id="GO:0003700">
    <property type="term" value="F:DNA-binding transcription factor activity"/>
    <property type="evidence" value="ECO:0007669"/>
    <property type="project" value="InterPro"/>
</dbReference>
<keyword evidence="6" id="KW-1185">Reference proteome</keyword>
<dbReference type="RefSeq" id="WP_143783731.1">
    <property type="nucleotide sequence ID" value="NZ_CP041616.1"/>
</dbReference>
<dbReference type="PROSITE" id="PS50949">
    <property type="entry name" value="HTH_GNTR"/>
    <property type="match status" value="1"/>
</dbReference>
<dbReference type="PANTHER" id="PTHR38445:SF10">
    <property type="entry name" value="GNTR-FAMILY TRANSCRIPTIONAL REGULATOR"/>
    <property type="match status" value="1"/>
</dbReference>
<dbReference type="InterPro" id="IPR036388">
    <property type="entry name" value="WH-like_DNA-bd_sf"/>
</dbReference>
<proteinExistence type="predicted"/>
<feature type="domain" description="HTH gntR-type" evidence="4">
    <location>
        <begin position="6"/>
        <end position="74"/>
    </location>
</feature>
<name>A0A516GBZ9_9MICO</name>
<accession>A0A516GBZ9</accession>
<dbReference type="Gene3D" id="1.10.10.10">
    <property type="entry name" value="Winged helix-like DNA-binding domain superfamily/Winged helix DNA-binding domain"/>
    <property type="match status" value="1"/>
</dbReference>
<dbReference type="SUPFAM" id="SSF46785">
    <property type="entry name" value="Winged helix' DNA-binding domain"/>
    <property type="match status" value="1"/>
</dbReference>
<dbReference type="KEGG" id="orz:FNH13_12565"/>
<evidence type="ECO:0000256" key="1">
    <source>
        <dbReference type="ARBA" id="ARBA00023015"/>
    </source>
</evidence>
<gene>
    <name evidence="5" type="ORF">FNH13_12565</name>
</gene>
<dbReference type="InterPro" id="IPR036390">
    <property type="entry name" value="WH_DNA-bd_sf"/>
</dbReference>
<keyword evidence="1" id="KW-0805">Transcription regulation</keyword>
<evidence type="ECO:0000313" key="5">
    <source>
        <dbReference type="EMBL" id="QDO89054.1"/>
    </source>
</evidence>
<reference evidence="5 6" key="1">
    <citation type="submission" date="2019-07" db="EMBL/GenBank/DDBJ databases">
        <title>complete genome sequencing of Ornithinimicrobium sp. H23M54.</title>
        <authorList>
            <person name="Bae J.-W."/>
            <person name="Lee S.-Y."/>
        </authorList>
    </citation>
    <scope>NUCLEOTIDE SEQUENCE [LARGE SCALE GENOMIC DNA]</scope>
    <source>
        <strain evidence="5 6">H23M54</strain>
    </source>
</reference>
<dbReference type="Proteomes" id="UP000315395">
    <property type="component" value="Chromosome"/>
</dbReference>
<sequence>MFDGREPIYHQIAEAIRGEILSGALKEDDQVMSTTQYATTYRINPATAAKAFAQLVDEEVLYKRRGVGMFVSPGAPDRLRAERRKAFFSERLDPVIREARLLGLSTADLTAYLTTHTDDTISTTDRITEEGR</sequence>
<dbReference type="OrthoDB" id="162505at2"/>
<protein>
    <submittedName>
        <fullName evidence="5">GntR family transcriptional regulator</fullName>
    </submittedName>
</protein>
<dbReference type="EMBL" id="CP041616">
    <property type="protein sequence ID" value="QDO89054.1"/>
    <property type="molecule type" value="Genomic_DNA"/>
</dbReference>
<dbReference type="CDD" id="cd07377">
    <property type="entry name" value="WHTH_GntR"/>
    <property type="match status" value="1"/>
</dbReference>
<evidence type="ECO:0000256" key="3">
    <source>
        <dbReference type="ARBA" id="ARBA00023163"/>
    </source>
</evidence>
<dbReference type="AlphaFoldDB" id="A0A516GBZ9"/>
<evidence type="ECO:0000256" key="2">
    <source>
        <dbReference type="ARBA" id="ARBA00023125"/>
    </source>
</evidence>
<evidence type="ECO:0000313" key="6">
    <source>
        <dbReference type="Proteomes" id="UP000315395"/>
    </source>
</evidence>
<dbReference type="GO" id="GO:0003677">
    <property type="term" value="F:DNA binding"/>
    <property type="evidence" value="ECO:0007669"/>
    <property type="project" value="UniProtKB-KW"/>
</dbReference>